<dbReference type="InterPro" id="IPR052350">
    <property type="entry name" value="Metallo-dep_Lactonases"/>
</dbReference>
<dbReference type="EMBL" id="MLCF01000094">
    <property type="protein sequence ID" value="OIV36440.1"/>
    <property type="molecule type" value="Genomic_DNA"/>
</dbReference>
<evidence type="ECO:0000313" key="4">
    <source>
        <dbReference type="Proteomes" id="UP000243342"/>
    </source>
</evidence>
<dbReference type="RefSeq" id="WP_071657620.1">
    <property type="nucleotide sequence ID" value="NZ_MLCF01000094.1"/>
</dbReference>
<comment type="similarity">
    <text evidence="1">Belongs to the metallo-dependent hydrolases superfamily.</text>
</comment>
<organism evidence="3 4">
    <name type="scientific">Mangrovactinospora gilvigrisea</name>
    <dbReference type="NCBI Taxonomy" id="1428644"/>
    <lineage>
        <taxon>Bacteria</taxon>
        <taxon>Bacillati</taxon>
        <taxon>Actinomycetota</taxon>
        <taxon>Actinomycetes</taxon>
        <taxon>Kitasatosporales</taxon>
        <taxon>Streptomycetaceae</taxon>
        <taxon>Mangrovactinospora</taxon>
    </lineage>
</organism>
<feature type="domain" description="Amidohydrolase-related" evidence="2">
    <location>
        <begin position="3"/>
        <end position="279"/>
    </location>
</feature>
<comment type="caution">
    <text evidence="3">The sequence shown here is derived from an EMBL/GenBank/DDBJ whole genome shotgun (WGS) entry which is preliminary data.</text>
</comment>
<evidence type="ECO:0000313" key="3">
    <source>
        <dbReference type="EMBL" id="OIV36440.1"/>
    </source>
</evidence>
<evidence type="ECO:0000259" key="2">
    <source>
        <dbReference type="Pfam" id="PF04909"/>
    </source>
</evidence>
<dbReference type="InterPro" id="IPR032466">
    <property type="entry name" value="Metal_Hydrolase"/>
</dbReference>
<keyword evidence="3" id="KW-0378">Hydrolase</keyword>
<evidence type="ECO:0000256" key="1">
    <source>
        <dbReference type="ARBA" id="ARBA00038310"/>
    </source>
</evidence>
<dbReference type="SUPFAM" id="SSF51556">
    <property type="entry name" value="Metallo-dependent hydrolases"/>
    <property type="match status" value="1"/>
</dbReference>
<dbReference type="Gene3D" id="3.20.20.140">
    <property type="entry name" value="Metal-dependent hydrolases"/>
    <property type="match status" value="1"/>
</dbReference>
<protein>
    <submittedName>
        <fullName evidence="3">Amidohydrolase</fullName>
    </submittedName>
</protein>
<dbReference type="OrthoDB" id="5450317at2"/>
<dbReference type="AlphaFoldDB" id="A0A1J7C4G1"/>
<accession>A0A1J7C4G1</accession>
<proteinExistence type="inferred from homology"/>
<dbReference type="PANTHER" id="PTHR43569:SF2">
    <property type="entry name" value="AMIDOHYDROLASE-RELATED DOMAIN-CONTAINING PROTEIN"/>
    <property type="match status" value="1"/>
</dbReference>
<reference evidence="3 4" key="1">
    <citation type="submission" date="2016-10" db="EMBL/GenBank/DDBJ databases">
        <title>Genome sequence of Streptomyces gilvigriseus MUSC 26.</title>
        <authorList>
            <person name="Lee L.-H."/>
            <person name="Ser H.-L."/>
        </authorList>
    </citation>
    <scope>NUCLEOTIDE SEQUENCE [LARGE SCALE GENOMIC DNA]</scope>
    <source>
        <strain evidence="3 4">MUSC 26</strain>
    </source>
</reference>
<dbReference type="InterPro" id="IPR006680">
    <property type="entry name" value="Amidohydro-rel"/>
</dbReference>
<dbReference type="GO" id="GO:0016787">
    <property type="term" value="F:hydrolase activity"/>
    <property type="evidence" value="ECO:0007669"/>
    <property type="project" value="UniProtKB-KW"/>
</dbReference>
<dbReference type="Pfam" id="PF04909">
    <property type="entry name" value="Amidohydro_2"/>
    <property type="match status" value="1"/>
</dbReference>
<dbReference type="Proteomes" id="UP000243342">
    <property type="component" value="Unassembled WGS sequence"/>
</dbReference>
<name>A0A1J7C4G1_9ACTN</name>
<sequence>MRIDAHHHVWDLDVRDQDWIRGPRMAPIRRGFSAADLAPLAAVAGVGATVVVQTVADPDETPELIALAERDPLVAAAVGWTDLTAPDVADRLAALRALPGGRRLRAIRHGVQGEADADWLVRPDVLRGLRAVAGAGLGYDLLLLPRHLPGAARAAAEVPELTFVLDHCAKPPIASGEVEPWAADLRALAARPNVACKLSGLVTEADWEKWTVDGLRVYTEIVLDAFGPDRVMFGSDWPVCTLAASYAQVAEAAEQLTEHLSPAERERVRGGTAAEYYRLEGLLN</sequence>
<dbReference type="STRING" id="1428644.BIV57_16270"/>
<keyword evidence="4" id="KW-1185">Reference proteome</keyword>
<gene>
    <name evidence="3" type="ORF">BIV57_16270</name>
</gene>
<dbReference type="PANTHER" id="PTHR43569">
    <property type="entry name" value="AMIDOHYDROLASE"/>
    <property type="match status" value="1"/>
</dbReference>